<evidence type="ECO:0000313" key="3">
    <source>
        <dbReference type="Proteomes" id="UP000324897"/>
    </source>
</evidence>
<organism evidence="2 3">
    <name type="scientific">Eragrostis curvula</name>
    <name type="common">weeping love grass</name>
    <dbReference type="NCBI Taxonomy" id="38414"/>
    <lineage>
        <taxon>Eukaryota</taxon>
        <taxon>Viridiplantae</taxon>
        <taxon>Streptophyta</taxon>
        <taxon>Embryophyta</taxon>
        <taxon>Tracheophyta</taxon>
        <taxon>Spermatophyta</taxon>
        <taxon>Magnoliopsida</taxon>
        <taxon>Liliopsida</taxon>
        <taxon>Poales</taxon>
        <taxon>Poaceae</taxon>
        <taxon>PACMAD clade</taxon>
        <taxon>Chloridoideae</taxon>
        <taxon>Eragrostideae</taxon>
        <taxon>Eragrostidinae</taxon>
        <taxon>Eragrostis</taxon>
    </lineage>
</organism>
<reference evidence="2 3" key="1">
    <citation type="journal article" date="2019" name="Sci. Rep.">
        <title>A high-quality genome of Eragrostis curvula grass provides insights into Poaceae evolution and supports new strategies to enhance forage quality.</title>
        <authorList>
            <person name="Carballo J."/>
            <person name="Santos B.A.C.M."/>
            <person name="Zappacosta D."/>
            <person name="Garbus I."/>
            <person name="Selva J.P."/>
            <person name="Gallo C.A."/>
            <person name="Diaz A."/>
            <person name="Albertini E."/>
            <person name="Caccamo M."/>
            <person name="Echenique V."/>
        </authorList>
    </citation>
    <scope>NUCLEOTIDE SEQUENCE [LARGE SCALE GENOMIC DNA]</scope>
    <source>
        <strain evidence="3">cv. Victoria</strain>
        <tissue evidence="2">Leaf</tissue>
    </source>
</reference>
<dbReference type="Gramene" id="TVU44570">
    <property type="protein sequence ID" value="TVU44570"/>
    <property type="gene ID" value="EJB05_04015"/>
</dbReference>
<dbReference type="Proteomes" id="UP000324897">
    <property type="component" value="Chromosome 5"/>
</dbReference>
<dbReference type="AlphaFoldDB" id="A0A5J9WB13"/>
<protein>
    <submittedName>
        <fullName evidence="2">Uncharacterized protein</fullName>
    </submittedName>
</protein>
<keyword evidence="3" id="KW-1185">Reference proteome</keyword>
<dbReference type="EMBL" id="RWGY01000004">
    <property type="protein sequence ID" value="TVU44570.1"/>
    <property type="molecule type" value="Genomic_DNA"/>
</dbReference>
<accession>A0A5J9WB13</accession>
<comment type="caution">
    <text evidence="2">The sequence shown here is derived from an EMBL/GenBank/DDBJ whole genome shotgun (WGS) entry which is preliminary data.</text>
</comment>
<feature type="chain" id="PRO_5023836542" evidence="1">
    <location>
        <begin position="27"/>
        <end position="75"/>
    </location>
</feature>
<gene>
    <name evidence="2" type="ORF">EJB05_04015</name>
</gene>
<name>A0A5J9WB13_9POAL</name>
<feature type="signal peptide" evidence="1">
    <location>
        <begin position="1"/>
        <end position="26"/>
    </location>
</feature>
<sequence>MRSSPAFAAAVVLVLVFLGSGSGAAARPVVSHGGSDVAIDRAVAVEFTGTDSSAEPSNCTYGNNIGGECPPSVGH</sequence>
<evidence type="ECO:0000313" key="2">
    <source>
        <dbReference type="EMBL" id="TVU44570.1"/>
    </source>
</evidence>
<evidence type="ECO:0000256" key="1">
    <source>
        <dbReference type="SAM" id="SignalP"/>
    </source>
</evidence>
<dbReference type="OrthoDB" id="686713at2759"/>
<keyword evidence="1" id="KW-0732">Signal</keyword>
<proteinExistence type="predicted"/>
<feature type="non-terminal residue" evidence="2">
    <location>
        <position position="1"/>
    </location>
</feature>